<evidence type="ECO:0000256" key="1">
    <source>
        <dbReference type="SAM" id="SignalP"/>
    </source>
</evidence>
<dbReference type="RefSeq" id="WP_145112107.1">
    <property type="nucleotide sequence ID" value="NZ_CP036349.1"/>
</dbReference>
<keyword evidence="3" id="KW-1185">Reference proteome</keyword>
<protein>
    <submittedName>
        <fullName evidence="2">Uncharacterized protein</fullName>
    </submittedName>
</protein>
<evidence type="ECO:0000313" key="2">
    <source>
        <dbReference type="EMBL" id="QDV74048.1"/>
    </source>
</evidence>
<keyword evidence="1" id="KW-0732">Signal</keyword>
<feature type="signal peptide" evidence="1">
    <location>
        <begin position="1"/>
        <end position="25"/>
    </location>
</feature>
<feature type="chain" id="PRO_5021900541" evidence="1">
    <location>
        <begin position="26"/>
        <end position="223"/>
    </location>
</feature>
<organism evidence="2 3">
    <name type="scientific">Botrimarina mediterranea</name>
    <dbReference type="NCBI Taxonomy" id="2528022"/>
    <lineage>
        <taxon>Bacteria</taxon>
        <taxon>Pseudomonadati</taxon>
        <taxon>Planctomycetota</taxon>
        <taxon>Planctomycetia</taxon>
        <taxon>Pirellulales</taxon>
        <taxon>Lacipirellulaceae</taxon>
        <taxon>Botrimarina</taxon>
    </lineage>
</organism>
<dbReference type="KEGG" id="bmei:Spa11_22470"/>
<dbReference type="AlphaFoldDB" id="A0A518K8C2"/>
<evidence type="ECO:0000313" key="3">
    <source>
        <dbReference type="Proteomes" id="UP000316426"/>
    </source>
</evidence>
<dbReference type="Proteomes" id="UP000316426">
    <property type="component" value="Chromosome"/>
</dbReference>
<accession>A0A518K8C2</accession>
<sequence precursor="true">MPCKRALVAAIVSLAIAVDASESCAATLPSTGLQLQATANVSIDPSAFFRPGEEITIRFDLRPEDLRRSTARPSTGWSFLYVNNPIPVHVSSERAGEHPTVGVIGRLLATSGASTMDQIRVDVLVGNEVVPVITIPRTLDPTTFPLSIEAMLEAIRQSIEDPGVTPINADGMLLVDTGPGPGDREIVRFVNARWSLIPEPGTTASVMIAILPGWFVRRKAHEN</sequence>
<reference evidence="2 3" key="1">
    <citation type="submission" date="2019-02" db="EMBL/GenBank/DDBJ databases">
        <title>Deep-cultivation of Planctomycetes and their phenomic and genomic characterization uncovers novel biology.</title>
        <authorList>
            <person name="Wiegand S."/>
            <person name="Jogler M."/>
            <person name="Boedeker C."/>
            <person name="Pinto D."/>
            <person name="Vollmers J."/>
            <person name="Rivas-Marin E."/>
            <person name="Kohn T."/>
            <person name="Peeters S.H."/>
            <person name="Heuer A."/>
            <person name="Rast P."/>
            <person name="Oberbeckmann S."/>
            <person name="Bunk B."/>
            <person name="Jeske O."/>
            <person name="Meyerdierks A."/>
            <person name="Storesund J.E."/>
            <person name="Kallscheuer N."/>
            <person name="Luecker S."/>
            <person name="Lage O.M."/>
            <person name="Pohl T."/>
            <person name="Merkel B.J."/>
            <person name="Hornburger P."/>
            <person name="Mueller R.-W."/>
            <person name="Bruemmer F."/>
            <person name="Labrenz M."/>
            <person name="Spormann A.M."/>
            <person name="Op den Camp H."/>
            <person name="Overmann J."/>
            <person name="Amann R."/>
            <person name="Jetten M.S.M."/>
            <person name="Mascher T."/>
            <person name="Medema M.H."/>
            <person name="Devos D.P."/>
            <person name="Kaster A.-K."/>
            <person name="Ovreas L."/>
            <person name="Rohde M."/>
            <person name="Galperin M.Y."/>
            <person name="Jogler C."/>
        </authorList>
    </citation>
    <scope>NUCLEOTIDE SEQUENCE [LARGE SCALE GENOMIC DNA]</scope>
    <source>
        <strain evidence="2 3">Spa11</strain>
    </source>
</reference>
<name>A0A518K8C2_9BACT</name>
<gene>
    <name evidence="2" type="ORF">Spa11_22470</name>
</gene>
<proteinExistence type="predicted"/>
<dbReference type="InterPro" id="IPR013424">
    <property type="entry name" value="Ice-binding_C"/>
</dbReference>
<dbReference type="EMBL" id="CP036349">
    <property type="protein sequence ID" value="QDV74048.1"/>
    <property type="molecule type" value="Genomic_DNA"/>
</dbReference>
<dbReference type="NCBIfam" id="TIGR02595">
    <property type="entry name" value="PEP_CTERM"/>
    <property type="match status" value="1"/>
</dbReference>